<gene>
    <name evidence="1" type="ORF">GCM10022295_86320</name>
</gene>
<evidence type="ECO:0000313" key="2">
    <source>
        <dbReference type="Proteomes" id="UP001500707"/>
    </source>
</evidence>
<dbReference type="RefSeq" id="WP_346186388.1">
    <property type="nucleotide sequence ID" value="NZ_BAABCE010000027.1"/>
</dbReference>
<comment type="caution">
    <text evidence="1">The sequence shown here is derived from an EMBL/GenBank/DDBJ whole genome shotgun (WGS) entry which is preliminary data.</text>
</comment>
<evidence type="ECO:0000313" key="1">
    <source>
        <dbReference type="EMBL" id="GAA3591412.1"/>
    </source>
</evidence>
<protein>
    <submittedName>
        <fullName evidence="1">Uncharacterized protein</fullName>
    </submittedName>
</protein>
<sequence>MDFPYNRVEGTTNTEDHKVFVDLHVFSEFIPVDDAALTEVIQQWLLDNVPEVLSTTAERREQTFPVTQLPPLPG</sequence>
<dbReference type="Proteomes" id="UP001500707">
    <property type="component" value="Unassembled WGS sequence"/>
</dbReference>
<reference evidence="2" key="1">
    <citation type="journal article" date="2019" name="Int. J. Syst. Evol. Microbiol.">
        <title>The Global Catalogue of Microorganisms (GCM) 10K type strain sequencing project: providing services to taxonomists for standard genome sequencing and annotation.</title>
        <authorList>
            <consortium name="The Broad Institute Genomics Platform"/>
            <consortium name="The Broad Institute Genome Sequencing Center for Infectious Disease"/>
            <person name="Wu L."/>
            <person name="Ma J."/>
        </authorList>
    </citation>
    <scope>NUCLEOTIDE SEQUENCE [LARGE SCALE GENOMIC DNA]</scope>
    <source>
        <strain evidence="2">JCM 17656</strain>
    </source>
</reference>
<organism evidence="1 2">
    <name type="scientific">Streptomyces osmaniensis</name>
    <dbReference type="NCBI Taxonomy" id="593134"/>
    <lineage>
        <taxon>Bacteria</taxon>
        <taxon>Bacillati</taxon>
        <taxon>Actinomycetota</taxon>
        <taxon>Actinomycetes</taxon>
        <taxon>Kitasatosporales</taxon>
        <taxon>Streptomycetaceae</taxon>
        <taxon>Streptomyces</taxon>
    </lineage>
</organism>
<proteinExistence type="predicted"/>
<keyword evidence="2" id="KW-1185">Reference proteome</keyword>
<dbReference type="EMBL" id="BAABCE010000027">
    <property type="protein sequence ID" value="GAA3591412.1"/>
    <property type="molecule type" value="Genomic_DNA"/>
</dbReference>
<accession>A0ABP6YYX6</accession>
<name>A0ABP6YYX6_9ACTN</name>